<accession>A0A3E0V9U2</accession>
<dbReference type="EMBL" id="NBXA01000094">
    <property type="protein sequence ID" value="RFA06572.1"/>
    <property type="molecule type" value="Genomic_DNA"/>
</dbReference>
<dbReference type="GO" id="GO:0003677">
    <property type="term" value="F:DNA binding"/>
    <property type="evidence" value="ECO:0007669"/>
    <property type="project" value="InterPro"/>
</dbReference>
<dbReference type="Gene3D" id="1.10.10.60">
    <property type="entry name" value="Homeodomain-like"/>
    <property type="match status" value="1"/>
</dbReference>
<dbReference type="AlphaFoldDB" id="A0A3E0V9U2"/>
<organism evidence="1 2">
    <name type="scientific">Subtercola boreus</name>
    <dbReference type="NCBI Taxonomy" id="120213"/>
    <lineage>
        <taxon>Bacteria</taxon>
        <taxon>Bacillati</taxon>
        <taxon>Actinomycetota</taxon>
        <taxon>Actinomycetes</taxon>
        <taxon>Micrococcales</taxon>
        <taxon>Microbacteriaceae</taxon>
        <taxon>Subtercola</taxon>
    </lineage>
</organism>
<protein>
    <recommendedName>
        <fullName evidence="3">Transposase</fullName>
    </recommendedName>
</protein>
<dbReference type="Proteomes" id="UP000256709">
    <property type="component" value="Unassembled WGS sequence"/>
</dbReference>
<proteinExistence type="predicted"/>
<evidence type="ECO:0000313" key="1">
    <source>
        <dbReference type="EMBL" id="RFA06572.1"/>
    </source>
</evidence>
<dbReference type="InterPro" id="IPR009057">
    <property type="entry name" value="Homeodomain-like_sf"/>
</dbReference>
<dbReference type="InterPro" id="IPR002514">
    <property type="entry name" value="Transposase_8"/>
</dbReference>
<dbReference type="GO" id="GO:0004803">
    <property type="term" value="F:transposase activity"/>
    <property type="evidence" value="ECO:0007669"/>
    <property type="project" value="InterPro"/>
</dbReference>
<dbReference type="SUPFAM" id="SSF46689">
    <property type="entry name" value="Homeodomain-like"/>
    <property type="match status" value="1"/>
</dbReference>
<sequence length="115" mass="12752">MFAGLSGRMSVMGTSKRKTYTPEYRREAARLVIDTGRAVVAVAREIGVGEQLLGRWVHAERARTGGGGEAQLDLDERAELGRLRRENQELRMDNEFLGKAAAFFASKQNPRSGSR</sequence>
<name>A0A3E0V9U2_9MICO</name>
<comment type="caution">
    <text evidence="1">The sequence shown here is derived from an EMBL/GenBank/DDBJ whole genome shotgun (WGS) entry which is preliminary data.</text>
</comment>
<reference evidence="1 2" key="1">
    <citation type="submission" date="2017-04" db="EMBL/GenBank/DDBJ databases">
        <title>Comparative genome analysis of Subtercola boreus.</title>
        <authorList>
            <person name="Cho Y.-J."/>
            <person name="Cho A."/>
            <person name="Kim O.-S."/>
            <person name="Lee J.-I."/>
        </authorList>
    </citation>
    <scope>NUCLEOTIDE SEQUENCE [LARGE SCALE GENOMIC DNA]</scope>
    <source>
        <strain evidence="1 2">P27444</strain>
    </source>
</reference>
<evidence type="ECO:0008006" key="3">
    <source>
        <dbReference type="Google" id="ProtNLM"/>
    </source>
</evidence>
<evidence type="ECO:0000313" key="2">
    <source>
        <dbReference type="Proteomes" id="UP000256709"/>
    </source>
</evidence>
<dbReference type="GO" id="GO:0006313">
    <property type="term" value="P:DNA transposition"/>
    <property type="evidence" value="ECO:0007669"/>
    <property type="project" value="InterPro"/>
</dbReference>
<dbReference type="Pfam" id="PF01527">
    <property type="entry name" value="HTH_Tnp_1"/>
    <property type="match status" value="1"/>
</dbReference>
<gene>
    <name evidence="1" type="ORF">B7R21_19555</name>
</gene>